<sequence>MKLAVGLTNSFEAAADVVATAAISWEFYRNKGHVQSTNSLLDKLLGFAVGRGALVTIVQLLTLALYISNPTSLIWMPVHFSIVAHHYGYDSQLSASSAPCQPGICWE</sequence>
<evidence type="ECO:0000313" key="3">
    <source>
        <dbReference type="Proteomes" id="UP001218188"/>
    </source>
</evidence>
<feature type="domain" description="DUF6534" evidence="1">
    <location>
        <begin position="13"/>
        <end position="81"/>
    </location>
</feature>
<protein>
    <recommendedName>
        <fullName evidence="1">DUF6534 domain-containing protein</fullName>
    </recommendedName>
</protein>
<gene>
    <name evidence="2" type="ORF">C8F04DRAFT_710928</name>
</gene>
<dbReference type="AlphaFoldDB" id="A0AAD6SSH4"/>
<dbReference type="Proteomes" id="UP001218188">
    <property type="component" value="Unassembled WGS sequence"/>
</dbReference>
<dbReference type="Pfam" id="PF20152">
    <property type="entry name" value="DUF6534"/>
    <property type="match status" value="1"/>
</dbReference>
<evidence type="ECO:0000259" key="1">
    <source>
        <dbReference type="Pfam" id="PF20152"/>
    </source>
</evidence>
<comment type="caution">
    <text evidence="2">The sequence shown here is derived from an EMBL/GenBank/DDBJ whole genome shotgun (WGS) entry which is preliminary data.</text>
</comment>
<organism evidence="2 3">
    <name type="scientific">Mycena alexandri</name>
    <dbReference type="NCBI Taxonomy" id="1745969"/>
    <lineage>
        <taxon>Eukaryota</taxon>
        <taxon>Fungi</taxon>
        <taxon>Dikarya</taxon>
        <taxon>Basidiomycota</taxon>
        <taxon>Agaricomycotina</taxon>
        <taxon>Agaricomycetes</taxon>
        <taxon>Agaricomycetidae</taxon>
        <taxon>Agaricales</taxon>
        <taxon>Marasmiineae</taxon>
        <taxon>Mycenaceae</taxon>
        <taxon>Mycena</taxon>
    </lineage>
</organism>
<dbReference type="EMBL" id="JARJCM010000085">
    <property type="protein sequence ID" value="KAJ7030972.1"/>
    <property type="molecule type" value="Genomic_DNA"/>
</dbReference>
<name>A0AAD6SSH4_9AGAR</name>
<evidence type="ECO:0000313" key="2">
    <source>
        <dbReference type="EMBL" id="KAJ7030972.1"/>
    </source>
</evidence>
<proteinExistence type="predicted"/>
<keyword evidence="3" id="KW-1185">Reference proteome</keyword>
<accession>A0AAD6SSH4</accession>
<dbReference type="InterPro" id="IPR045339">
    <property type="entry name" value="DUF6534"/>
</dbReference>
<reference evidence="2" key="1">
    <citation type="submission" date="2023-03" db="EMBL/GenBank/DDBJ databases">
        <title>Massive genome expansion in bonnet fungi (Mycena s.s.) driven by repeated elements and novel gene families across ecological guilds.</title>
        <authorList>
            <consortium name="Lawrence Berkeley National Laboratory"/>
            <person name="Harder C.B."/>
            <person name="Miyauchi S."/>
            <person name="Viragh M."/>
            <person name="Kuo A."/>
            <person name="Thoen E."/>
            <person name="Andreopoulos B."/>
            <person name="Lu D."/>
            <person name="Skrede I."/>
            <person name="Drula E."/>
            <person name="Henrissat B."/>
            <person name="Morin E."/>
            <person name="Kohler A."/>
            <person name="Barry K."/>
            <person name="LaButti K."/>
            <person name="Morin E."/>
            <person name="Salamov A."/>
            <person name="Lipzen A."/>
            <person name="Mereny Z."/>
            <person name="Hegedus B."/>
            <person name="Baldrian P."/>
            <person name="Stursova M."/>
            <person name="Weitz H."/>
            <person name="Taylor A."/>
            <person name="Grigoriev I.V."/>
            <person name="Nagy L.G."/>
            <person name="Martin F."/>
            <person name="Kauserud H."/>
        </authorList>
    </citation>
    <scope>NUCLEOTIDE SEQUENCE</scope>
    <source>
        <strain evidence="2">CBHHK200</strain>
    </source>
</reference>